<reference evidence="4" key="1">
    <citation type="journal article" date="2020" name="mSystems">
        <title>Genome- and Community-Level Interaction Insights into Carbon Utilization and Element Cycling Functions of Hydrothermarchaeota in Hydrothermal Sediment.</title>
        <authorList>
            <person name="Zhou Z."/>
            <person name="Liu Y."/>
            <person name="Xu W."/>
            <person name="Pan J."/>
            <person name="Luo Z.H."/>
            <person name="Li M."/>
        </authorList>
    </citation>
    <scope>NUCLEOTIDE SEQUENCE [LARGE SCALE GENOMIC DNA]</scope>
    <source>
        <strain evidence="4">SpSt-210</strain>
    </source>
</reference>
<gene>
    <name evidence="4" type="ORF">ENP34_12550</name>
</gene>
<feature type="domain" description="Putative Flp pilus-assembly TadG-like N-terminal" evidence="3">
    <location>
        <begin position="11"/>
        <end position="57"/>
    </location>
</feature>
<protein>
    <recommendedName>
        <fullName evidence="3">Putative Flp pilus-assembly TadG-like N-terminal domain-containing protein</fullName>
    </recommendedName>
</protein>
<organism evidence="4">
    <name type="scientific">Thermorudis peleae</name>
    <dbReference type="NCBI Taxonomy" id="1382356"/>
    <lineage>
        <taxon>Bacteria</taxon>
        <taxon>Pseudomonadati</taxon>
        <taxon>Thermomicrobiota</taxon>
        <taxon>Thermomicrobia</taxon>
        <taxon>Thermomicrobia incertae sedis</taxon>
        <taxon>Thermorudis</taxon>
    </lineage>
</organism>
<feature type="transmembrane region" description="Helical" evidence="2">
    <location>
        <begin position="12"/>
        <end position="32"/>
    </location>
</feature>
<feature type="region of interest" description="Disordered" evidence="1">
    <location>
        <begin position="348"/>
        <end position="380"/>
    </location>
</feature>
<dbReference type="EMBL" id="DSIY01000292">
    <property type="protein sequence ID" value="HEG92245.1"/>
    <property type="molecule type" value="Genomic_DNA"/>
</dbReference>
<evidence type="ECO:0000256" key="2">
    <source>
        <dbReference type="SAM" id="Phobius"/>
    </source>
</evidence>
<dbReference type="AlphaFoldDB" id="A0A831X9E0"/>
<dbReference type="Pfam" id="PF13400">
    <property type="entry name" value="Tad"/>
    <property type="match status" value="1"/>
</dbReference>
<dbReference type="InterPro" id="IPR028087">
    <property type="entry name" value="Tad_N"/>
</dbReference>
<evidence type="ECO:0000259" key="3">
    <source>
        <dbReference type="Pfam" id="PF13400"/>
    </source>
</evidence>
<feature type="compositionally biased region" description="Low complexity" evidence="1">
    <location>
        <begin position="356"/>
        <end position="372"/>
    </location>
</feature>
<accession>A0A831X9E0</accession>
<keyword evidence="2" id="KW-1133">Transmembrane helix</keyword>
<evidence type="ECO:0000256" key="1">
    <source>
        <dbReference type="SAM" id="MobiDB-lite"/>
    </source>
</evidence>
<name>A0A831X9E0_9BACT</name>
<keyword evidence="2" id="KW-0472">Membrane</keyword>
<evidence type="ECO:0000313" key="4">
    <source>
        <dbReference type="EMBL" id="HEG92245.1"/>
    </source>
</evidence>
<proteinExistence type="predicted"/>
<sequence>MILHRRDHFKGQVLVLMAISMAVMLGFAALAVDVGHLLGARRTAQNAADAAALAGARLLMAGRSDPEIRAAVTDYANRNLTESVRITGSSVEIDRAAKTVRVRLTADVERFFIGAVYTGDWQARAQAVAKVGAEPGDYALLALEQDDERAIDLRGNVTVQIRDGGAMSNGGMSCNGVARLTADRTVDAHMVPGFYYTGPNCRFQGSQGGTGGMPVVEDPLRDMPAPPAPTVPAQVNPAVVNPPYPCDNQAPWVFSAGRYRQNVNCTTHDRDLTFQGGTYRFERAVSYTGNGTVTLNSGFYQFDSGFSVSGNATLVLHPGTYVFRGGRSPLVRTSRCGWTELVPTSSSLSTATTKVPPLSSSRTALRLTRSPSMRAPAPSVRTIRSPGSFPVCTTSTTTRYGSLGTVPSPEKTCCSISRGMPSSTSRGRAPSVSLAPVGHSILGCSPGWWCFRPVPIPTHCR</sequence>
<keyword evidence="2" id="KW-0812">Transmembrane</keyword>
<comment type="caution">
    <text evidence="4">The sequence shown here is derived from an EMBL/GenBank/DDBJ whole genome shotgun (WGS) entry which is preliminary data.</text>
</comment>